<dbReference type="PRINTS" id="PR00756">
    <property type="entry name" value="ALADIPTASE"/>
</dbReference>
<dbReference type="InterPro" id="IPR045357">
    <property type="entry name" value="Aminopeptidase_N-like_N"/>
</dbReference>
<dbReference type="InterPro" id="IPR042097">
    <property type="entry name" value="Aminopeptidase_N-like_N_sf"/>
</dbReference>
<keyword evidence="9" id="KW-0378">Hydrolase</keyword>
<keyword evidence="6" id="KW-0031">Aminopeptidase</keyword>
<dbReference type="Gene3D" id="1.25.10.10">
    <property type="entry name" value="Leucine-rich Repeat Variant"/>
    <property type="match status" value="1"/>
</dbReference>
<comment type="cofactor">
    <cofactor evidence="2">
        <name>Zn(2+)</name>
        <dbReference type="ChEBI" id="CHEBI:29105"/>
    </cofactor>
</comment>
<evidence type="ECO:0000256" key="1">
    <source>
        <dbReference type="ARBA" id="ARBA00000098"/>
    </source>
</evidence>
<comment type="caution">
    <text evidence="14">The sequence shown here is derived from an EMBL/GenBank/DDBJ whole genome shotgun (WGS) entry which is preliminary data.</text>
</comment>
<dbReference type="InterPro" id="IPR014782">
    <property type="entry name" value="Peptidase_M1_dom"/>
</dbReference>
<evidence type="ECO:0000256" key="6">
    <source>
        <dbReference type="ARBA" id="ARBA00022438"/>
    </source>
</evidence>
<evidence type="ECO:0000259" key="13">
    <source>
        <dbReference type="Pfam" id="PF17900"/>
    </source>
</evidence>
<dbReference type="GO" id="GO:0016020">
    <property type="term" value="C:membrane"/>
    <property type="evidence" value="ECO:0007669"/>
    <property type="project" value="TreeGrafter"/>
</dbReference>
<keyword evidence="11" id="KW-0482">Metalloprotease</keyword>
<evidence type="ECO:0000256" key="3">
    <source>
        <dbReference type="ARBA" id="ARBA00010136"/>
    </source>
</evidence>
<feature type="domain" description="Aminopeptidase N-like N-terminal" evidence="13">
    <location>
        <begin position="104"/>
        <end position="293"/>
    </location>
</feature>
<dbReference type="InterPro" id="IPR011989">
    <property type="entry name" value="ARM-like"/>
</dbReference>
<evidence type="ECO:0000259" key="12">
    <source>
        <dbReference type="Pfam" id="PF01433"/>
    </source>
</evidence>
<evidence type="ECO:0000313" key="14">
    <source>
        <dbReference type="EMBL" id="KAA3436211.1"/>
    </source>
</evidence>
<dbReference type="GO" id="GO:0042277">
    <property type="term" value="F:peptide binding"/>
    <property type="evidence" value="ECO:0007669"/>
    <property type="project" value="TreeGrafter"/>
</dbReference>
<keyword evidence="15" id="KW-1185">Reference proteome</keyword>
<evidence type="ECO:0000256" key="11">
    <source>
        <dbReference type="ARBA" id="ARBA00023049"/>
    </source>
</evidence>
<dbReference type="AlphaFoldDB" id="A0A5B6TB51"/>
<dbReference type="Pfam" id="PF17900">
    <property type="entry name" value="Peptidase_M1_N"/>
    <property type="match status" value="1"/>
</dbReference>
<dbReference type="Pfam" id="PF01433">
    <property type="entry name" value="Peptidase_M1"/>
    <property type="match status" value="1"/>
</dbReference>
<dbReference type="EC" id="3.4.11.2" evidence="4"/>
<evidence type="ECO:0000256" key="8">
    <source>
        <dbReference type="ARBA" id="ARBA00022723"/>
    </source>
</evidence>
<dbReference type="InterPro" id="IPR050344">
    <property type="entry name" value="Peptidase_M1_aminopeptidases"/>
</dbReference>
<proteinExistence type="inferred from homology"/>
<dbReference type="GO" id="GO:0005737">
    <property type="term" value="C:cytoplasm"/>
    <property type="evidence" value="ECO:0007669"/>
    <property type="project" value="TreeGrafter"/>
</dbReference>
<dbReference type="SUPFAM" id="SSF48371">
    <property type="entry name" value="ARM repeat"/>
    <property type="match status" value="1"/>
</dbReference>
<protein>
    <recommendedName>
        <fullName evidence="5">Aminopeptidase N</fullName>
        <ecNumber evidence="4">3.4.11.2</ecNumber>
    </recommendedName>
</protein>
<gene>
    <name evidence="14" type="ORF">FOA19_17565</name>
</gene>
<dbReference type="GO" id="GO:0008270">
    <property type="term" value="F:zinc ion binding"/>
    <property type="evidence" value="ECO:0007669"/>
    <property type="project" value="InterPro"/>
</dbReference>
<dbReference type="GO" id="GO:0016285">
    <property type="term" value="F:alanyl aminopeptidase activity"/>
    <property type="evidence" value="ECO:0007669"/>
    <property type="project" value="UniProtKB-EC"/>
</dbReference>
<dbReference type="InterPro" id="IPR016024">
    <property type="entry name" value="ARM-type_fold"/>
</dbReference>
<accession>A0A5B6TB51</accession>
<dbReference type="GO" id="GO:0006508">
    <property type="term" value="P:proteolysis"/>
    <property type="evidence" value="ECO:0007669"/>
    <property type="project" value="UniProtKB-KW"/>
</dbReference>
<dbReference type="Gene3D" id="1.10.390.10">
    <property type="entry name" value="Neutral Protease Domain 2"/>
    <property type="match status" value="1"/>
</dbReference>
<keyword evidence="10" id="KW-0862">Zinc</keyword>
<evidence type="ECO:0000256" key="9">
    <source>
        <dbReference type="ARBA" id="ARBA00022801"/>
    </source>
</evidence>
<keyword evidence="8" id="KW-0479">Metal-binding</keyword>
<dbReference type="GO" id="GO:0070006">
    <property type="term" value="F:metalloaminopeptidase activity"/>
    <property type="evidence" value="ECO:0007669"/>
    <property type="project" value="TreeGrafter"/>
</dbReference>
<feature type="domain" description="Peptidase M1 membrane alanine aminopeptidase" evidence="12">
    <location>
        <begin position="331"/>
        <end position="536"/>
    </location>
</feature>
<comment type="similarity">
    <text evidence="3">Belongs to the peptidase M1 family.</text>
</comment>
<dbReference type="InterPro" id="IPR027268">
    <property type="entry name" value="Peptidase_M4/M1_CTD_sf"/>
</dbReference>
<dbReference type="EMBL" id="VKKY01000003">
    <property type="protein sequence ID" value="KAA3436211.1"/>
    <property type="molecule type" value="Genomic_DNA"/>
</dbReference>
<dbReference type="CDD" id="cd09603">
    <property type="entry name" value="M1_APN_like"/>
    <property type="match status" value="1"/>
</dbReference>
<dbReference type="GO" id="GO:0005615">
    <property type="term" value="C:extracellular space"/>
    <property type="evidence" value="ECO:0007669"/>
    <property type="project" value="TreeGrafter"/>
</dbReference>
<dbReference type="Gene3D" id="2.60.40.1730">
    <property type="entry name" value="tricorn interacting facor f3 domain"/>
    <property type="match status" value="1"/>
</dbReference>
<dbReference type="Proteomes" id="UP000324133">
    <property type="component" value="Unassembled WGS sequence"/>
</dbReference>
<dbReference type="OrthoDB" id="100605at2"/>
<evidence type="ECO:0000256" key="5">
    <source>
        <dbReference type="ARBA" id="ARBA00015611"/>
    </source>
</evidence>
<evidence type="ECO:0000313" key="15">
    <source>
        <dbReference type="Proteomes" id="UP000324133"/>
    </source>
</evidence>
<evidence type="ECO:0000256" key="10">
    <source>
        <dbReference type="ARBA" id="ARBA00022833"/>
    </source>
</evidence>
<organism evidence="14 15">
    <name type="scientific">Rufibacter hautae</name>
    <dbReference type="NCBI Taxonomy" id="2595005"/>
    <lineage>
        <taxon>Bacteria</taxon>
        <taxon>Pseudomonadati</taxon>
        <taxon>Bacteroidota</taxon>
        <taxon>Cytophagia</taxon>
        <taxon>Cytophagales</taxon>
        <taxon>Hymenobacteraceae</taxon>
        <taxon>Rufibacter</taxon>
    </lineage>
</organism>
<name>A0A5B6TB51_9BACT</name>
<dbReference type="SUPFAM" id="SSF63737">
    <property type="entry name" value="Leukotriene A4 hydrolase N-terminal domain"/>
    <property type="match status" value="1"/>
</dbReference>
<dbReference type="GO" id="GO:0043171">
    <property type="term" value="P:peptide catabolic process"/>
    <property type="evidence" value="ECO:0007669"/>
    <property type="project" value="TreeGrafter"/>
</dbReference>
<evidence type="ECO:0000256" key="2">
    <source>
        <dbReference type="ARBA" id="ARBA00001947"/>
    </source>
</evidence>
<comment type="catalytic activity">
    <reaction evidence="1">
        <text>Release of an N-terminal amino acid, Xaa-|-Yaa- from a peptide, amide or arylamide. Xaa is preferably Ala, but may be most amino acids including Pro (slow action). When a terminal hydrophobic residue is followed by a prolyl residue, the two may be released as an intact Xaa-Pro dipeptide.</text>
        <dbReference type="EC" id="3.4.11.2"/>
    </reaction>
</comment>
<dbReference type="PANTHER" id="PTHR11533">
    <property type="entry name" value="PROTEASE M1 ZINC METALLOPROTEASE"/>
    <property type="match status" value="1"/>
</dbReference>
<dbReference type="SUPFAM" id="SSF55486">
    <property type="entry name" value="Metalloproteases ('zincins'), catalytic domain"/>
    <property type="match status" value="1"/>
</dbReference>
<sequence length="879" mass="99819">MAAADFTCSMLAGLETVIYRTCEINSQLEFPKLINHYMNHILSRGFLFILLCGSAAGCTVKKPAAPAVASETAAVALDSVITEMPHTSRGPYQPSAERLMDLLHTSLNVRFDWVKQHLLGEATLTLKPYFYPQQQVVLDAKGFDIHKVTLRKGKQALPLTFDYDRQKLTLKLDKTYSRTDTLQVSISYTAKPNELEAHGSQAIQSDKGLYFINPLGQEEGVPQQIWTQGETEANSAWFPTIDKPNERMIQDIFITVESKFKTLSNGTLVSSKNLKNGLKTDHWRMTQPHAPYLVMMAIGEFSVIKDKWRNKEVSYWVEPEYAATAKATFGRTPAMLEFFSQKLGVAFPWDKYAQVVVRNFVSGAMENTSASTFMESVQQDRRELLDKNWDHIIAHELFHQWFGDLVTTESWANLPLNESFADYSEYLWAEHQYGPDEAALTHQTALLEYLAEARTKQEPLIRFNYLDKEDMFDSHSYAKGGRVLHMLRQEVGEEAFFAALHLYLTQNKYTPVEIDKLRLAFEEITGRDLRPFFKQWFLTPGHPELKVSHAYQNGTFTLQVNQTQDTLRTTVYKMPLTVALLQNGKWQEEQVQLEKASQAFTFPLQAAPQAVVVDPAQKLLANIDHEKSVPEWSAQFLNSTAFAAKANALEHLRDTAVTQIDPVLEKAMQDPFWKIRATGLELLVSKESMQNPRMQNQVQRMAETDPHSAVRATATYVLSTLNGLPQEIIEARLNDSSYQVVSAAIFAWTKGNHDLARLKPLLQYKNPDVVNALASAFTTNDEEELYAWYLKNASKLRGGDLYYFVQSFGAFLLKKNIDRQERGWQALVGIVEKETLAEAKQAAFQMLTLMAETDERRQKVQELAAKDPKLASLVSPQMN</sequence>
<dbReference type="InterPro" id="IPR001930">
    <property type="entry name" value="Peptidase_M1"/>
</dbReference>
<dbReference type="PANTHER" id="PTHR11533:SF174">
    <property type="entry name" value="PUROMYCIN-SENSITIVE AMINOPEPTIDASE-RELATED"/>
    <property type="match status" value="1"/>
</dbReference>
<keyword evidence="7" id="KW-0645">Protease</keyword>
<evidence type="ECO:0000256" key="7">
    <source>
        <dbReference type="ARBA" id="ARBA00022670"/>
    </source>
</evidence>
<evidence type="ECO:0000256" key="4">
    <source>
        <dbReference type="ARBA" id="ARBA00012564"/>
    </source>
</evidence>
<reference evidence="14 15" key="1">
    <citation type="submission" date="2019-07" db="EMBL/GenBank/DDBJ databases">
        <title>Rufibacter sp. nov., isolated from lake sediment.</title>
        <authorList>
            <person name="Qu J.-H."/>
        </authorList>
    </citation>
    <scope>NUCLEOTIDE SEQUENCE [LARGE SCALE GENOMIC DNA]</scope>
    <source>
        <strain evidence="14 15">NBS58-1</strain>
    </source>
</reference>